<reference evidence="5 6" key="1">
    <citation type="submission" date="2016-04" db="EMBL/GenBank/DDBJ databases">
        <title>Peptidophaga gingivicola gen. nov., sp. nov., isolated from human subgingival plaque.</title>
        <authorList>
            <person name="Beall C.J."/>
            <person name="Mokrzan E.M."/>
            <person name="Griffen A.L."/>
            <person name="Leys E.J."/>
        </authorList>
    </citation>
    <scope>NUCLEOTIDE SEQUENCE [LARGE SCALE GENOMIC DNA]</scope>
    <source>
        <strain evidence="5 6">BA112</strain>
    </source>
</reference>
<dbReference type="AlphaFoldDB" id="A0A179B0N4"/>
<feature type="compositionally biased region" description="Basic and acidic residues" evidence="4">
    <location>
        <begin position="133"/>
        <end position="179"/>
    </location>
</feature>
<dbReference type="OrthoDB" id="9810636at2"/>
<evidence type="ECO:0000256" key="4">
    <source>
        <dbReference type="SAM" id="MobiDB-lite"/>
    </source>
</evidence>
<dbReference type="InterPro" id="IPR006127">
    <property type="entry name" value="ZnuA-like"/>
</dbReference>
<comment type="similarity">
    <text evidence="1">Belongs to the bacterial solute-binding protein 9 family.</text>
</comment>
<proteinExistence type="inferred from homology"/>
<name>A0A179B0N4_9ACTO</name>
<sequence>MIMVLMFNRHRTRIVAAMSALTLALGLASCSDSSDDSKGGSSGKLKVAASFYPIQWLTQQIGGDHVDVSSVTPAGTEPHEFEIGTKQIAELNKTKALFYVKGFQPSLDDAVGSLSDVSAVDLTKNVNLVHHEGLLEHDHGDKDHGDKKDGEAKKDDGEKGHEDGKEHDHAEGRGDDAADPHFWLDPARMKRAADAIAAELSKKDPGHADAYKKNNEALQKKLDGLDKSFQTGLATCERRSIVTTHTAFGYLADRYKLSQVGLSGIDPESEPSPATLAKVKKYVQENGTTTIFTEELVSGKPAETLAKETKTVTAVLSPLESKPEKGDYEAAMTGNLTALKKALACK</sequence>
<gene>
    <name evidence="5" type="ORF">A4H34_09220</name>
</gene>
<keyword evidence="2" id="KW-0813">Transport</keyword>
<keyword evidence="6" id="KW-1185">Reference proteome</keyword>
<dbReference type="STRING" id="1823756.A4H34_09220"/>
<dbReference type="InterPro" id="IPR050492">
    <property type="entry name" value="Bact_metal-bind_prot9"/>
</dbReference>
<dbReference type="EMBL" id="LVZK01000003">
    <property type="protein sequence ID" value="OAP85276.1"/>
    <property type="molecule type" value="Genomic_DNA"/>
</dbReference>
<dbReference type="GO" id="GO:0046872">
    <property type="term" value="F:metal ion binding"/>
    <property type="evidence" value="ECO:0007669"/>
    <property type="project" value="InterPro"/>
</dbReference>
<evidence type="ECO:0000256" key="1">
    <source>
        <dbReference type="ARBA" id="ARBA00011028"/>
    </source>
</evidence>
<comment type="caution">
    <text evidence="5">The sequence shown here is derived from an EMBL/GenBank/DDBJ whole genome shotgun (WGS) entry which is preliminary data.</text>
</comment>
<dbReference type="Gene3D" id="3.40.50.1980">
    <property type="entry name" value="Nitrogenase molybdenum iron protein domain"/>
    <property type="match status" value="2"/>
</dbReference>
<organism evidence="5 6">
    <name type="scientific">Peptidiphaga gingivicola</name>
    <dbReference type="NCBI Taxonomy" id="2741497"/>
    <lineage>
        <taxon>Bacteria</taxon>
        <taxon>Bacillati</taxon>
        <taxon>Actinomycetota</taxon>
        <taxon>Actinomycetes</taxon>
        <taxon>Actinomycetales</taxon>
        <taxon>Actinomycetaceae</taxon>
        <taxon>Peptidiphaga</taxon>
    </lineage>
</organism>
<feature type="region of interest" description="Disordered" evidence="4">
    <location>
        <begin position="133"/>
        <end position="181"/>
    </location>
</feature>
<accession>A0A179B0N4</accession>
<keyword evidence="3" id="KW-0732">Signal</keyword>
<evidence type="ECO:0000256" key="3">
    <source>
        <dbReference type="ARBA" id="ARBA00022729"/>
    </source>
</evidence>
<dbReference type="GO" id="GO:0030001">
    <property type="term" value="P:metal ion transport"/>
    <property type="evidence" value="ECO:0007669"/>
    <property type="project" value="InterPro"/>
</dbReference>
<dbReference type="Pfam" id="PF01297">
    <property type="entry name" value="ZnuA"/>
    <property type="match status" value="1"/>
</dbReference>
<dbReference type="PANTHER" id="PTHR42953">
    <property type="entry name" value="HIGH-AFFINITY ZINC UPTAKE SYSTEM PROTEIN ZNUA-RELATED"/>
    <property type="match status" value="1"/>
</dbReference>
<evidence type="ECO:0000313" key="5">
    <source>
        <dbReference type="EMBL" id="OAP85276.1"/>
    </source>
</evidence>
<dbReference type="SUPFAM" id="SSF53807">
    <property type="entry name" value="Helical backbone' metal receptor"/>
    <property type="match status" value="1"/>
</dbReference>
<dbReference type="Proteomes" id="UP000078368">
    <property type="component" value="Unassembled WGS sequence"/>
</dbReference>
<evidence type="ECO:0000256" key="2">
    <source>
        <dbReference type="ARBA" id="ARBA00022448"/>
    </source>
</evidence>
<dbReference type="PANTHER" id="PTHR42953:SF3">
    <property type="entry name" value="HIGH-AFFINITY ZINC UPTAKE SYSTEM PROTEIN ZNUA"/>
    <property type="match status" value="1"/>
</dbReference>
<evidence type="ECO:0000313" key="6">
    <source>
        <dbReference type="Proteomes" id="UP000078368"/>
    </source>
</evidence>
<protein>
    <submittedName>
        <fullName evidence="5">Metal ABC transporter substrate-binding protein</fullName>
    </submittedName>
</protein>